<evidence type="ECO:0000313" key="2">
    <source>
        <dbReference type="Proteomes" id="UP001153069"/>
    </source>
</evidence>
<accession>A0A9N8HHB5</accession>
<sequence length="953" mass="107050">MRRGRQKKSNKGSPAAEVFRKSTTPVVVICPSDWLPHTERFCDKAPSKWPVMVHNPDTGKWWDRLGKTSRIRHGPPEKCHLVVAVAANSENDNNNNDQENQRKIQQATTRLGERTEIATIAILYLTKTNGEVPLQRELENAMPPDCIRTILQKELLDSFTEIRSLWAFQDEHDSTTKEPLLFDQVPQICQYWSALMWRFNGFRIQDLYQRLRQVGQQEEGKEEFKEDSKDNGTSDAFTSNLIQKHRRDLEQKAKELLEDPDTERVADLVLTGGVTKDENLFGRIHTWALSAAAQLGNARYLMVIPNKKQPITLNAYDYTTVTNHCTNCIQQLKFVAGTERPHDQFCIPAVGSAIMTVSMIPSLFPSGIVGADHFDTVLGSRRIWSEHLALKASILYSFHGQPGSLWDMSMEVVRGALPRTWGILLNEPPDEDFLRALLHPDVVDAGRLVLRATATDTNDSVRAVPSHFDVMSRIFALGRFLETLDDPDILVTDMATRRAVASTMKIRQERVEAVVIACKQGRLSLEACENIMKDTAKPKSSSSEGPGMTSKVTEVLGMLAVFLHRDRKSVRDANRFDPYSFDDQAYTTSKALADCAMYCGKMKWLAEEDDEEDGIWTCQPCLHRWQRRAGPRHALQTRKLMHPMKMTPFTREEYYDGPEWDNIMQATGGNISLLGVDFYWGRCSTEGCGRVCQGVARSGACAETDGVPIGDFPETVDVHEDQIQLRRSLEALGPLGPNNTVTSGNLEKYFDSEEKLTYLPPPIRRRVRNCIDKSTYILPPGLLCDNCGAVPDGAIDEYCPYCGTGFEPVFACVHYSCPHCNKHFCKACLGIEGIHFRGVYNARSHVCWRVLGNRYSYHNRGFCARCSKERPWPESHKLISAGPEIRRKALDAGAEGMPLAEAIKMQSANLRAFTDRYAEGERIFLSGTHTSGLGPNYCSCGEGVNADEHGDGV</sequence>
<reference evidence="1" key="1">
    <citation type="submission" date="2020-06" db="EMBL/GenBank/DDBJ databases">
        <authorList>
            <consortium name="Plant Systems Biology data submission"/>
        </authorList>
    </citation>
    <scope>NUCLEOTIDE SEQUENCE</scope>
    <source>
        <strain evidence="1">D6</strain>
    </source>
</reference>
<gene>
    <name evidence="1" type="ORF">SEMRO_553_G165360.1</name>
</gene>
<evidence type="ECO:0000313" key="1">
    <source>
        <dbReference type="EMBL" id="CAB9512757.1"/>
    </source>
</evidence>
<name>A0A9N8HHB5_9STRA</name>
<keyword evidence="2" id="KW-1185">Reference proteome</keyword>
<proteinExistence type="predicted"/>
<dbReference type="EMBL" id="CAICTM010000552">
    <property type="protein sequence ID" value="CAB9512757.1"/>
    <property type="molecule type" value="Genomic_DNA"/>
</dbReference>
<dbReference type="Proteomes" id="UP001153069">
    <property type="component" value="Unassembled WGS sequence"/>
</dbReference>
<organism evidence="1 2">
    <name type="scientific">Seminavis robusta</name>
    <dbReference type="NCBI Taxonomy" id="568900"/>
    <lineage>
        <taxon>Eukaryota</taxon>
        <taxon>Sar</taxon>
        <taxon>Stramenopiles</taxon>
        <taxon>Ochrophyta</taxon>
        <taxon>Bacillariophyta</taxon>
        <taxon>Bacillariophyceae</taxon>
        <taxon>Bacillariophycidae</taxon>
        <taxon>Naviculales</taxon>
        <taxon>Naviculaceae</taxon>
        <taxon>Seminavis</taxon>
    </lineage>
</organism>
<comment type="caution">
    <text evidence="1">The sequence shown here is derived from an EMBL/GenBank/DDBJ whole genome shotgun (WGS) entry which is preliminary data.</text>
</comment>
<protein>
    <submittedName>
        <fullName evidence="1">Uncharacterized protein</fullName>
    </submittedName>
</protein>
<dbReference type="AlphaFoldDB" id="A0A9N8HHB5"/>